<proteinExistence type="predicted"/>
<accession>A0A6G5ABX7</accession>
<sequence length="198" mass="21540">MIDTGSSGCLLRESAAVRCGGEVLEDATALYGFGSQGVPAARAIGRCRADLLIDGVVGKNIQVLVVPDEAQSVDLLVGRTFTELPYVTYARLGGSLQFWHRDECPFSHLEPFVSCPKLRLKTAEETPLQANVINWVRLSSKSNVTGAVLFNNCGCEILVDMEDGKVTVPVFTSGNDDVVHVKDKDLATRQRWTSRVAR</sequence>
<evidence type="ECO:0000313" key="1">
    <source>
        <dbReference type="EMBL" id="NIE47527.1"/>
    </source>
</evidence>
<dbReference type="Pfam" id="PF13650">
    <property type="entry name" value="Asp_protease_2"/>
    <property type="match status" value="1"/>
</dbReference>
<protein>
    <submittedName>
        <fullName evidence="1">Putative e3 ubiquitin ligase</fullName>
    </submittedName>
</protein>
<name>A0A6G5ABX7_RHIMP</name>
<reference evidence="1" key="1">
    <citation type="submission" date="2020-03" db="EMBL/GenBank/DDBJ databases">
        <title>A transcriptome and proteome of the tick Rhipicephalus microplus shaped by the genetic composition of its hosts and developmental stage.</title>
        <authorList>
            <person name="Garcia G.R."/>
            <person name="Ribeiro J.M.C."/>
            <person name="Maruyama S.R."/>
            <person name="Gardinasse L.G."/>
            <person name="Nelson K."/>
            <person name="Ferreira B.R."/>
            <person name="Andrade T.G."/>
            <person name="Santos I.K.F.M."/>
        </authorList>
    </citation>
    <scope>NUCLEOTIDE SEQUENCE</scope>
    <source>
        <strain evidence="1">NSGR</strain>
        <tissue evidence="1">Salivary glands</tissue>
    </source>
</reference>
<organism evidence="1">
    <name type="scientific">Rhipicephalus microplus</name>
    <name type="common">Cattle tick</name>
    <name type="synonym">Boophilus microplus</name>
    <dbReference type="NCBI Taxonomy" id="6941"/>
    <lineage>
        <taxon>Eukaryota</taxon>
        <taxon>Metazoa</taxon>
        <taxon>Ecdysozoa</taxon>
        <taxon>Arthropoda</taxon>
        <taxon>Chelicerata</taxon>
        <taxon>Arachnida</taxon>
        <taxon>Acari</taxon>
        <taxon>Parasitiformes</taxon>
        <taxon>Ixodida</taxon>
        <taxon>Ixodoidea</taxon>
        <taxon>Ixodidae</taxon>
        <taxon>Rhipicephalinae</taxon>
        <taxon>Rhipicephalus</taxon>
        <taxon>Boophilus</taxon>
    </lineage>
</organism>
<dbReference type="EMBL" id="GIKN01005254">
    <property type="protein sequence ID" value="NIE47527.1"/>
    <property type="molecule type" value="Transcribed_RNA"/>
</dbReference>
<dbReference type="AlphaFoldDB" id="A0A6G5ABX7"/>